<evidence type="ECO:0000313" key="3">
    <source>
        <dbReference type="Proteomes" id="UP000295008"/>
    </source>
</evidence>
<protein>
    <submittedName>
        <fullName evidence="2">Uncharacterized protein</fullName>
    </submittedName>
</protein>
<evidence type="ECO:0000313" key="2">
    <source>
        <dbReference type="EMBL" id="TCL69366.1"/>
    </source>
</evidence>
<gene>
    <name evidence="2" type="ORF">EDC14_101263</name>
</gene>
<dbReference type="RefSeq" id="WP_132014386.1">
    <property type="nucleotide sequence ID" value="NZ_SLUN01000012.1"/>
</dbReference>
<proteinExistence type="predicted"/>
<dbReference type="Proteomes" id="UP000295008">
    <property type="component" value="Unassembled WGS sequence"/>
</dbReference>
<dbReference type="EMBL" id="SLUN01000012">
    <property type="protein sequence ID" value="TCL69366.1"/>
    <property type="molecule type" value="Genomic_DNA"/>
</dbReference>
<keyword evidence="1" id="KW-0472">Membrane</keyword>
<feature type="transmembrane region" description="Helical" evidence="1">
    <location>
        <begin position="6"/>
        <end position="24"/>
    </location>
</feature>
<evidence type="ECO:0000256" key="1">
    <source>
        <dbReference type="SAM" id="Phobius"/>
    </source>
</evidence>
<dbReference type="AlphaFoldDB" id="A0A4R1RSL2"/>
<reference evidence="2 3" key="1">
    <citation type="submission" date="2019-03" db="EMBL/GenBank/DDBJ databases">
        <title>Genomic Encyclopedia of Type Strains, Phase IV (KMG-IV): sequencing the most valuable type-strain genomes for metagenomic binning, comparative biology and taxonomic classification.</title>
        <authorList>
            <person name="Goeker M."/>
        </authorList>
    </citation>
    <scope>NUCLEOTIDE SEQUENCE [LARGE SCALE GENOMIC DNA]</scope>
    <source>
        <strain evidence="2 3">LX-B</strain>
    </source>
</reference>
<keyword evidence="3" id="KW-1185">Reference proteome</keyword>
<accession>A0A4R1RSL2</accession>
<name>A0A4R1RSL2_HYDET</name>
<organism evidence="2 3">
    <name type="scientific">Hydrogenispora ethanolica</name>
    <dbReference type="NCBI Taxonomy" id="1082276"/>
    <lineage>
        <taxon>Bacteria</taxon>
        <taxon>Bacillati</taxon>
        <taxon>Bacillota</taxon>
        <taxon>Hydrogenispora</taxon>
    </lineage>
</organism>
<comment type="caution">
    <text evidence="2">The sequence shown here is derived from an EMBL/GenBank/DDBJ whole genome shotgun (WGS) entry which is preliminary data.</text>
</comment>
<keyword evidence="1" id="KW-0812">Transmembrane</keyword>
<sequence>MHRVVRGIVAGSLIGAAVGLAMLARQRQGMMSGMAMKMKPQRMMKPARGTVRMVKDQTKHWTSVLKEGTGAITQRLAHRHS</sequence>
<keyword evidence="1" id="KW-1133">Transmembrane helix</keyword>